<dbReference type="RefSeq" id="WP_098075318.1">
    <property type="nucleotide sequence ID" value="NZ_PDEQ01000004.1"/>
</dbReference>
<protein>
    <submittedName>
        <fullName evidence="3">NUDIX pyrophosphatase</fullName>
    </submittedName>
</protein>
<dbReference type="InterPro" id="IPR015797">
    <property type="entry name" value="NUDIX_hydrolase-like_dom_sf"/>
</dbReference>
<evidence type="ECO:0000256" key="1">
    <source>
        <dbReference type="ARBA" id="ARBA00022801"/>
    </source>
</evidence>
<evidence type="ECO:0000259" key="2">
    <source>
        <dbReference type="PROSITE" id="PS51462"/>
    </source>
</evidence>
<dbReference type="Pfam" id="PF00293">
    <property type="entry name" value="NUDIX"/>
    <property type="match status" value="1"/>
</dbReference>
<dbReference type="PROSITE" id="PS00893">
    <property type="entry name" value="NUDIX_BOX"/>
    <property type="match status" value="1"/>
</dbReference>
<accession>A0A2A8CYE1</accession>
<evidence type="ECO:0000313" key="4">
    <source>
        <dbReference type="Proteomes" id="UP000220102"/>
    </source>
</evidence>
<dbReference type="SUPFAM" id="SSF55811">
    <property type="entry name" value="Nudix"/>
    <property type="match status" value="1"/>
</dbReference>
<dbReference type="PANTHER" id="PTHR21340:SF0">
    <property type="entry name" value="BIS(5'-NUCLEOSYL)-TETRAPHOSPHATASE [ASYMMETRICAL]"/>
    <property type="match status" value="1"/>
</dbReference>
<reference evidence="3 4" key="1">
    <citation type="submission" date="2017-10" db="EMBL/GenBank/DDBJ databases">
        <title>Draft genome of Longibacter Salinarum.</title>
        <authorList>
            <person name="Goh K.M."/>
            <person name="Shamsir M.S."/>
            <person name="Lim S.W."/>
        </authorList>
    </citation>
    <scope>NUCLEOTIDE SEQUENCE [LARGE SCALE GENOMIC DNA]</scope>
    <source>
        <strain evidence="3 4">KCTC 52045</strain>
    </source>
</reference>
<dbReference type="InterPro" id="IPR051325">
    <property type="entry name" value="Nudix_hydrolase_domain"/>
</dbReference>
<comment type="caution">
    <text evidence="3">The sequence shown here is derived from an EMBL/GenBank/DDBJ whole genome shotgun (WGS) entry which is preliminary data.</text>
</comment>
<dbReference type="EMBL" id="PDEQ01000004">
    <property type="protein sequence ID" value="PEN13398.1"/>
    <property type="molecule type" value="Genomic_DNA"/>
</dbReference>
<sequence>MPNASIRVVDVYPYRLTPEAGMGVELLLLRRADGTSYEGTWRMVGGGIDSGEAAWETAKRELLEETGCTPDRLWALPSVNTFYEWKTDRISLTPAFAAELPDANITLNAEHDEYRWFTPADACSELAWPEQQRLALLTAEMATSPIPPSLHIPSDVK</sequence>
<dbReference type="Gene3D" id="3.90.79.10">
    <property type="entry name" value="Nucleoside Triphosphate Pyrophosphohydrolase"/>
    <property type="match status" value="1"/>
</dbReference>
<dbReference type="GO" id="GO:0006754">
    <property type="term" value="P:ATP biosynthetic process"/>
    <property type="evidence" value="ECO:0007669"/>
    <property type="project" value="TreeGrafter"/>
</dbReference>
<proteinExistence type="predicted"/>
<dbReference type="InterPro" id="IPR000086">
    <property type="entry name" value="NUDIX_hydrolase_dom"/>
</dbReference>
<dbReference type="Proteomes" id="UP000220102">
    <property type="component" value="Unassembled WGS sequence"/>
</dbReference>
<dbReference type="OrthoDB" id="9804563at2"/>
<feature type="domain" description="Nudix hydrolase" evidence="2">
    <location>
        <begin position="4"/>
        <end position="140"/>
    </location>
</feature>
<dbReference type="PANTHER" id="PTHR21340">
    <property type="entry name" value="DIADENOSINE 5,5-P1,P4-TETRAPHOSPHATE PYROPHOSPHOHYDROLASE MUTT"/>
    <property type="match status" value="1"/>
</dbReference>
<dbReference type="PROSITE" id="PS51462">
    <property type="entry name" value="NUDIX"/>
    <property type="match status" value="1"/>
</dbReference>
<organism evidence="3 4">
    <name type="scientific">Longibacter salinarum</name>
    <dbReference type="NCBI Taxonomy" id="1850348"/>
    <lineage>
        <taxon>Bacteria</taxon>
        <taxon>Pseudomonadati</taxon>
        <taxon>Rhodothermota</taxon>
        <taxon>Rhodothermia</taxon>
        <taxon>Rhodothermales</taxon>
        <taxon>Salisaetaceae</taxon>
        <taxon>Longibacter</taxon>
    </lineage>
</organism>
<name>A0A2A8CYE1_9BACT</name>
<dbReference type="InterPro" id="IPR020084">
    <property type="entry name" value="NUDIX_hydrolase_CS"/>
</dbReference>
<keyword evidence="4" id="KW-1185">Reference proteome</keyword>
<dbReference type="GO" id="GO:0004081">
    <property type="term" value="F:bis(5'-nucleosyl)-tetraphosphatase (asymmetrical) activity"/>
    <property type="evidence" value="ECO:0007669"/>
    <property type="project" value="TreeGrafter"/>
</dbReference>
<dbReference type="GO" id="GO:0006167">
    <property type="term" value="P:AMP biosynthetic process"/>
    <property type="evidence" value="ECO:0007669"/>
    <property type="project" value="TreeGrafter"/>
</dbReference>
<dbReference type="CDD" id="cd04664">
    <property type="entry name" value="NUDIX_DHNTPase_like"/>
    <property type="match status" value="1"/>
</dbReference>
<evidence type="ECO:0000313" key="3">
    <source>
        <dbReference type="EMBL" id="PEN13398.1"/>
    </source>
</evidence>
<gene>
    <name evidence="3" type="ORF">CRI94_08710</name>
</gene>
<keyword evidence="1" id="KW-0378">Hydrolase</keyword>
<dbReference type="AlphaFoldDB" id="A0A2A8CYE1"/>